<dbReference type="PANTHER" id="PTHR47723">
    <property type="entry name" value="OS05G0353850 PROTEIN"/>
    <property type="match status" value="1"/>
</dbReference>
<evidence type="ECO:0000313" key="4">
    <source>
        <dbReference type="EMBL" id="OVA13469.1"/>
    </source>
</evidence>
<gene>
    <name evidence="4" type="ORF">BVC80_6915g1</name>
</gene>
<keyword evidence="1" id="KW-0472">Membrane</keyword>
<dbReference type="GO" id="GO:0003676">
    <property type="term" value="F:nucleic acid binding"/>
    <property type="evidence" value="ECO:0007669"/>
    <property type="project" value="InterPro"/>
</dbReference>
<dbReference type="GO" id="GO:0003964">
    <property type="term" value="F:RNA-directed DNA polymerase activity"/>
    <property type="evidence" value="ECO:0007669"/>
    <property type="project" value="UniProtKB-KW"/>
</dbReference>
<dbReference type="SUPFAM" id="SSF53098">
    <property type="entry name" value="Ribonuclease H-like"/>
    <property type="match status" value="1"/>
</dbReference>
<keyword evidence="5" id="KW-1185">Reference proteome</keyword>
<protein>
    <submittedName>
        <fullName evidence="4">Reverse transcriptase zinc-binding domain</fullName>
    </submittedName>
</protein>
<dbReference type="InterPro" id="IPR026960">
    <property type="entry name" value="RVT-Znf"/>
</dbReference>
<name>A0A200QSP4_MACCD</name>
<dbReference type="InterPro" id="IPR036397">
    <property type="entry name" value="RNaseH_sf"/>
</dbReference>
<evidence type="ECO:0000313" key="5">
    <source>
        <dbReference type="Proteomes" id="UP000195402"/>
    </source>
</evidence>
<dbReference type="CDD" id="cd06222">
    <property type="entry name" value="RNase_H_like"/>
    <property type="match status" value="1"/>
</dbReference>
<dbReference type="Pfam" id="PF13456">
    <property type="entry name" value="RVT_3"/>
    <property type="match status" value="1"/>
</dbReference>
<dbReference type="Gene3D" id="3.30.420.10">
    <property type="entry name" value="Ribonuclease H-like superfamily/Ribonuclease H"/>
    <property type="match status" value="1"/>
</dbReference>
<keyword evidence="4" id="KW-0808">Transferase</keyword>
<feature type="transmembrane region" description="Helical" evidence="1">
    <location>
        <begin position="174"/>
        <end position="194"/>
    </location>
</feature>
<dbReference type="EMBL" id="MVGT01001124">
    <property type="protein sequence ID" value="OVA13469.1"/>
    <property type="molecule type" value="Genomic_DNA"/>
</dbReference>
<keyword evidence="4" id="KW-0695">RNA-directed DNA polymerase</keyword>
<dbReference type="GO" id="GO:0004523">
    <property type="term" value="F:RNA-DNA hybrid ribonuclease activity"/>
    <property type="evidence" value="ECO:0007669"/>
    <property type="project" value="InterPro"/>
</dbReference>
<dbReference type="InParanoid" id="A0A200QSP4"/>
<dbReference type="InterPro" id="IPR044730">
    <property type="entry name" value="RNase_H-like_dom_plant"/>
</dbReference>
<proteinExistence type="predicted"/>
<dbReference type="InterPro" id="IPR053151">
    <property type="entry name" value="RNase_H-like"/>
</dbReference>
<dbReference type="PANTHER" id="PTHR47723:SF19">
    <property type="entry name" value="POLYNUCLEOTIDYL TRANSFERASE, RIBONUCLEASE H-LIKE SUPERFAMILY PROTEIN"/>
    <property type="match status" value="1"/>
</dbReference>
<dbReference type="InterPro" id="IPR012337">
    <property type="entry name" value="RNaseH-like_sf"/>
</dbReference>
<accession>A0A200QSP4</accession>
<keyword evidence="4" id="KW-0548">Nucleotidyltransferase</keyword>
<feature type="domain" description="RNase H type-1" evidence="2">
    <location>
        <begin position="269"/>
        <end position="375"/>
    </location>
</feature>
<reference evidence="4 5" key="1">
    <citation type="journal article" date="2017" name="Mol. Plant">
        <title>The Genome of Medicinal Plant Macleaya cordata Provides New Insights into Benzylisoquinoline Alkaloids Metabolism.</title>
        <authorList>
            <person name="Liu X."/>
            <person name="Liu Y."/>
            <person name="Huang P."/>
            <person name="Ma Y."/>
            <person name="Qing Z."/>
            <person name="Tang Q."/>
            <person name="Cao H."/>
            <person name="Cheng P."/>
            <person name="Zheng Y."/>
            <person name="Yuan Z."/>
            <person name="Zhou Y."/>
            <person name="Liu J."/>
            <person name="Tang Z."/>
            <person name="Zhuo Y."/>
            <person name="Zhang Y."/>
            <person name="Yu L."/>
            <person name="Huang J."/>
            <person name="Yang P."/>
            <person name="Peng Q."/>
            <person name="Zhang J."/>
            <person name="Jiang W."/>
            <person name="Zhang Z."/>
            <person name="Lin K."/>
            <person name="Ro D.K."/>
            <person name="Chen X."/>
            <person name="Xiong X."/>
            <person name="Shang Y."/>
            <person name="Huang S."/>
            <person name="Zeng J."/>
        </authorList>
    </citation>
    <scope>NUCLEOTIDE SEQUENCE [LARGE SCALE GENOMIC DNA]</scope>
    <source>
        <strain evidence="5">cv. BLH2017</strain>
        <tissue evidence="4">Root</tissue>
    </source>
</reference>
<dbReference type="AlphaFoldDB" id="A0A200QSP4"/>
<dbReference type="Proteomes" id="UP000195402">
    <property type="component" value="Unassembled WGS sequence"/>
</dbReference>
<evidence type="ECO:0000259" key="3">
    <source>
        <dbReference type="Pfam" id="PF13966"/>
    </source>
</evidence>
<dbReference type="InterPro" id="IPR002156">
    <property type="entry name" value="RNaseH_domain"/>
</dbReference>
<keyword evidence="1" id="KW-1133">Transmembrane helix</keyword>
<dbReference type="OrthoDB" id="1304701at2759"/>
<dbReference type="Pfam" id="PF13966">
    <property type="entry name" value="zf-RVT"/>
    <property type="match status" value="1"/>
</dbReference>
<feature type="domain" description="Reverse transcriptase zinc-binding" evidence="3">
    <location>
        <begin position="56"/>
        <end position="141"/>
    </location>
</feature>
<evidence type="ECO:0000259" key="2">
    <source>
        <dbReference type="Pfam" id="PF13456"/>
    </source>
</evidence>
<keyword evidence="1" id="KW-0812">Transmembrane</keyword>
<comment type="caution">
    <text evidence="4">The sequence shown here is derived from an EMBL/GenBank/DDBJ whole genome shotgun (WGS) entry which is preliminary data.</text>
</comment>
<organism evidence="4 5">
    <name type="scientific">Macleaya cordata</name>
    <name type="common">Five-seeded plume-poppy</name>
    <name type="synonym">Bocconia cordata</name>
    <dbReference type="NCBI Taxonomy" id="56857"/>
    <lineage>
        <taxon>Eukaryota</taxon>
        <taxon>Viridiplantae</taxon>
        <taxon>Streptophyta</taxon>
        <taxon>Embryophyta</taxon>
        <taxon>Tracheophyta</taxon>
        <taxon>Spermatophyta</taxon>
        <taxon>Magnoliopsida</taxon>
        <taxon>Ranunculales</taxon>
        <taxon>Papaveraceae</taxon>
        <taxon>Papaveroideae</taxon>
        <taxon>Macleaya</taxon>
    </lineage>
</organism>
<sequence length="376" mass="42932">MGWDELYLRDVLLSNFEGIVVDADLLSEIRASSLQCVRAQGTDDERLWGGSLDGVFSIKSCYDMLCSHDDLWVFHSTFWDGFVPSKLGVFFWRLVQGVILVNVVVQRCHILLVSKYLCCVSVKIETISHLFLDIDLARMLWSWLCLLFRIPWPWNSSLNHLLMLWFHAFSKRSQIGMLSVIIPIVVCWVIWLELNDRRFKSISHDDWFVKRKVLKWITDLNGTLIPKKKSVGWFGEVCSSLFISLSPTPSKSICLVTWRGDDLSDFIPNTDGASVDDLVAEGGVIHSSNGSLLGAFYSFYGEGSNNVAETRAILDGIRFYDRLGFFNVLLQSDSALVIRWFQGNCSIPWHLARYWQEIHHVSSVVSSATNVYRQAN</sequence>
<evidence type="ECO:0000256" key="1">
    <source>
        <dbReference type="SAM" id="Phobius"/>
    </source>
</evidence>